<evidence type="ECO:0000313" key="3">
    <source>
        <dbReference type="Proteomes" id="UP001152747"/>
    </source>
</evidence>
<accession>A0A9P1IHI1</accession>
<evidence type="ECO:0000313" key="2">
    <source>
        <dbReference type="EMBL" id="CAI5445171.1"/>
    </source>
</evidence>
<feature type="compositionally biased region" description="Polar residues" evidence="1">
    <location>
        <begin position="37"/>
        <end position="46"/>
    </location>
</feature>
<proteinExistence type="predicted"/>
<dbReference type="AlphaFoldDB" id="A0A9P1IHI1"/>
<dbReference type="EMBL" id="CANHGI010000003">
    <property type="protein sequence ID" value="CAI5445171.1"/>
    <property type="molecule type" value="Genomic_DNA"/>
</dbReference>
<reference evidence="2" key="1">
    <citation type="submission" date="2022-11" db="EMBL/GenBank/DDBJ databases">
        <authorList>
            <person name="Kikuchi T."/>
        </authorList>
    </citation>
    <scope>NUCLEOTIDE SEQUENCE</scope>
    <source>
        <strain evidence="2">PS1010</strain>
    </source>
</reference>
<comment type="caution">
    <text evidence="2">The sequence shown here is derived from an EMBL/GenBank/DDBJ whole genome shotgun (WGS) entry which is preliminary data.</text>
</comment>
<evidence type="ECO:0000256" key="1">
    <source>
        <dbReference type="SAM" id="MobiDB-lite"/>
    </source>
</evidence>
<feature type="compositionally biased region" description="Polar residues" evidence="1">
    <location>
        <begin position="86"/>
        <end position="101"/>
    </location>
</feature>
<organism evidence="2 3">
    <name type="scientific">Caenorhabditis angaria</name>
    <dbReference type="NCBI Taxonomy" id="860376"/>
    <lineage>
        <taxon>Eukaryota</taxon>
        <taxon>Metazoa</taxon>
        <taxon>Ecdysozoa</taxon>
        <taxon>Nematoda</taxon>
        <taxon>Chromadorea</taxon>
        <taxon>Rhabditida</taxon>
        <taxon>Rhabditina</taxon>
        <taxon>Rhabditomorpha</taxon>
        <taxon>Rhabditoidea</taxon>
        <taxon>Rhabditidae</taxon>
        <taxon>Peloderinae</taxon>
        <taxon>Caenorhabditis</taxon>
    </lineage>
</organism>
<feature type="compositionally biased region" description="Basic and acidic residues" evidence="1">
    <location>
        <begin position="24"/>
        <end position="36"/>
    </location>
</feature>
<feature type="region of interest" description="Disordered" evidence="1">
    <location>
        <begin position="1"/>
        <end position="125"/>
    </location>
</feature>
<dbReference type="Proteomes" id="UP001152747">
    <property type="component" value="Unassembled WGS sequence"/>
</dbReference>
<gene>
    <name evidence="2" type="ORF">CAMP_LOCUS7808</name>
</gene>
<name>A0A9P1IHI1_9PELO</name>
<protein>
    <submittedName>
        <fullName evidence="2">Uncharacterized protein</fullName>
    </submittedName>
</protein>
<sequence>MGKSKKTEEKSKKTEMAAAPTPKDPPKKEKEKERDIQPTQAQTPASKTPAPISQASQQQPKGISRTAPTPMPPPIKSTKEFAPKESNASNVVDNTGTSTKVGESEDVTRTQSKKTKKGGSCCTIL</sequence>
<feature type="compositionally biased region" description="Basic and acidic residues" evidence="1">
    <location>
        <begin position="1"/>
        <end position="15"/>
    </location>
</feature>
<feature type="compositionally biased region" description="Low complexity" evidence="1">
    <location>
        <begin position="49"/>
        <end position="60"/>
    </location>
</feature>
<keyword evidence="3" id="KW-1185">Reference proteome</keyword>